<organism evidence="1 2">
    <name type="scientific">Pseudomonas fluorescens</name>
    <dbReference type="NCBI Taxonomy" id="294"/>
    <lineage>
        <taxon>Bacteria</taxon>
        <taxon>Pseudomonadati</taxon>
        <taxon>Pseudomonadota</taxon>
        <taxon>Gammaproteobacteria</taxon>
        <taxon>Pseudomonadales</taxon>
        <taxon>Pseudomonadaceae</taxon>
        <taxon>Pseudomonas</taxon>
    </lineage>
</organism>
<evidence type="ECO:0000313" key="2">
    <source>
        <dbReference type="Proteomes" id="UP000379480"/>
    </source>
</evidence>
<gene>
    <name evidence="1" type="ORF">PS723_04610</name>
</gene>
<reference evidence="1 2" key="1">
    <citation type="submission" date="2019-09" db="EMBL/GenBank/DDBJ databases">
        <authorList>
            <person name="Chandra G."/>
            <person name="Truman W A."/>
        </authorList>
    </citation>
    <scope>NUCLEOTIDE SEQUENCE [LARGE SCALE GENOMIC DNA]</scope>
    <source>
        <strain evidence="1">PS723</strain>
    </source>
</reference>
<protein>
    <submittedName>
        <fullName evidence="1">Uncharacterized protein</fullName>
    </submittedName>
</protein>
<name>A0A5E7EG92_PSEFL</name>
<accession>A0A5E7EG92</accession>
<dbReference type="Proteomes" id="UP000379480">
    <property type="component" value="Unassembled WGS sequence"/>
</dbReference>
<sequence>MGKCGAGSPRPALVKILKKLFSGGKNIHVSFIHEVDKQCTEKREGRGNGAQCTIEFGGKCPSRSVSRNRWIGSSLSSNACSRSKRSAFGQSRRW</sequence>
<proteinExistence type="predicted"/>
<evidence type="ECO:0000313" key="1">
    <source>
        <dbReference type="EMBL" id="VVO26091.1"/>
    </source>
</evidence>
<dbReference type="EMBL" id="CABVHY010000025">
    <property type="protein sequence ID" value="VVO26091.1"/>
    <property type="molecule type" value="Genomic_DNA"/>
</dbReference>
<dbReference type="AlphaFoldDB" id="A0A5E7EG92"/>